<evidence type="ECO:0000256" key="1">
    <source>
        <dbReference type="ARBA" id="ARBA00005417"/>
    </source>
</evidence>
<keyword evidence="3" id="KW-0547">Nucleotide-binding</keyword>
<sequence>MTLDPLLTVEGLTITLANGTEPLVSDLTFSIAAGETLALVGESGSGKSLTAQALLGLLPTGVFAPALGQATLSGISGNLLVPDVAARVRGAHVAMIFQEPMSALNPVMTVGAQIAEVLEFHAPHLSPLGRQAAVAAALTEVQLDAERIAASYPHQLSGGQRQRAMIAMALVAQPKLLIADEPTTALDVTVQAEILQLLRTLQRRHAMAMLFITHDLDVVAQVADRVAVMQAGRIVEMGTVAEVTQAPKHPYTRRLWAAQPRHLPPRPKGCRQTGMSTSASPNEADTACAAVPSDASILDARNLRVYFPIQRGVLRRTVGYVKALDGVDLTIRRGEVVAVVGESGSGKSTLGRAVLGLQPLTAGTLSLFGTPMQNRPRHAWQPVRRRVQVVFQDPFASLNPKRRIGALITEPMAVHRIGVDDADRWQRAQAWVTALGLPAETLQRYPHEFSGGQRQRIAIAKALALEPELLVCDEITSALDVTLQAEILQRLAHLVVERGLSLLFITHNMAVVEYLADRVVVLYRGKVVESGETATVLNRPEHPYTQQLLTAAGFNR</sequence>
<dbReference type="CDD" id="cd03257">
    <property type="entry name" value="ABC_NikE_OppD_transporters"/>
    <property type="match status" value="2"/>
</dbReference>
<evidence type="ECO:0000256" key="2">
    <source>
        <dbReference type="ARBA" id="ARBA00022448"/>
    </source>
</evidence>
<dbReference type="Pfam" id="PF00005">
    <property type="entry name" value="ABC_tran"/>
    <property type="match status" value="2"/>
</dbReference>
<keyword evidence="8" id="KW-1185">Reference proteome</keyword>
<dbReference type="InterPro" id="IPR003439">
    <property type="entry name" value="ABC_transporter-like_ATP-bd"/>
</dbReference>
<feature type="region of interest" description="Disordered" evidence="5">
    <location>
        <begin position="261"/>
        <end position="283"/>
    </location>
</feature>
<dbReference type="PROSITE" id="PS00211">
    <property type="entry name" value="ABC_TRANSPORTER_1"/>
    <property type="match status" value="2"/>
</dbReference>
<reference evidence="7 8" key="1">
    <citation type="submission" date="2018-04" db="EMBL/GenBank/DDBJ databases">
        <title>Complete genome sequence of Hydrogenophilus thermoluteolus TH-1.</title>
        <authorList>
            <person name="Arai H."/>
        </authorList>
    </citation>
    <scope>NUCLEOTIDE SEQUENCE [LARGE SCALE GENOMIC DNA]</scope>
    <source>
        <strain evidence="7 8">TH-1</strain>
    </source>
</reference>
<dbReference type="Gene3D" id="3.40.50.300">
    <property type="entry name" value="P-loop containing nucleotide triphosphate hydrolases"/>
    <property type="match status" value="2"/>
</dbReference>
<dbReference type="Pfam" id="PF08352">
    <property type="entry name" value="oligo_HPY"/>
    <property type="match status" value="2"/>
</dbReference>
<dbReference type="NCBIfam" id="NF007739">
    <property type="entry name" value="PRK10419.1"/>
    <property type="match status" value="2"/>
</dbReference>
<dbReference type="SUPFAM" id="SSF52540">
    <property type="entry name" value="P-loop containing nucleoside triphosphate hydrolases"/>
    <property type="match status" value="2"/>
</dbReference>
<dbReference type="SMART" id="SM00382">
    <property type="entry name" value="AAA"/>
    <property type="match status" value="2"/>
</dbReference>
<accession>A0A2Z6DY63</accession>
<dbReference type="PANTHER" id="PTHR43776:SF7">
    <property type="entry name" value="D,D-DIPEPTIDE TRANSPORT ATP-BINDING PROTEIN DDPF-RELATED"/>
    <property type="match status" value="1"/>
</dbReference>
<dbReference type="InterPro" id="IPR003593">
    <property type="entry name" value="AAA+_ATPase"/>
</dbReference>
<protein>
    <submittedName>
        <fullName evidence="7">ABC transporter ATPase</fullName>
    </submittedName>
</protein>
<dbReference type="GO" id="GO:0015833">
    <property type="term" value="P:peptide transport"/>
    <property type="evidence" value="ECO:0007669"/>
    <property type="project" value="InterPro"/>
</dbReference>
<dbReference type="AlphaFoldDB" id="A0A2Z6DY63"/>
<keyword evidence="4" id="KW-0067">ATP-binding</keyword>
<gene>
    <name evidence="7" type="ORF">HPTL_1014</name>
</gene>
<keyword evidence="2" id="KW-0813">Transport</keyword>
<evidence type="ECO:0000313" key="8">
    <source>
        <dbReference type="Proteomes" id="UP000262004"/>
    </source>
</evidence>
<dbReference type="NCBIfam" id="NF008453">
    <property type="entry name" value="PRK11308.1"/>
    <property type="match status" value="2"/>
</dbReference>
<dbReference type="InterPro" id="IPR027417">
    <property type="entry name" value="P-loop_NTPase"/>
</dbReference>
<evidence type="ECO:0000259" key="6">
    <source>
        <dbReference type="PROSITE" id="PS50893"/>
    </source>
</evidence>
<dbReference type="InterPro" id="IPR013563">
    <property type="entry name" value="Oligopep_ABC_C"/>
</dbReference>
<dbReference type="GO" id="GO:0016887">
    <property type="term" value="F:ATP hydrolysis activity"/>
    <property type="evidence" value="ECO:0007669"/>
    <property type="project" value="InterPro"/>
</dbReference>
<feature type="domain" description="ABC transporter" evidence="6">
    <location>
        <begin position="7"/>
        <end position="256"/>
    </location>
</feature>
<dbReference type="GO" id="GO:0005524">
    <property type="term" value="F:ATP binding"/>
    <property type="evidence" value="ECO:0007669"/>
    <property type="project" value="UniProtKB-KW"/>
</dbReference>
<dbReference type="EMBL" id="AP018558">
    <property type="protein sequence ID" value="BBD77278.1"/>
    <property type="molecule type" value="Genomic_DNA"/>
</dbReference>
<name>A0A2Z6DY63_HYDTE</name>
<dbReference type="OrthoDB" id="5297100at2"/>
<evidence type="ECO:0000256" key="5">
    <source>
        <dbReference type="SAM" id="MobiDB-lite"/>
    </source>
</evidence>
<dbReference type="InterPro" id="IPR050319">
    <property type="entry name" value="ABC_transp_ATP-bind"/>
</dbReference>
<feature type="domain" description="ABC transporter" evidence="6">
    <location>
        <begin position="309"/>
        <end position="549"/>
    </location>
</feature>
<evidence type="ECO:0000256" key="3">
    <source>
        <dbReference type="ARBA" id="ARBA00022741"/>
    </source>
</evidence>
<dbReference type="KEGG" id="htl:HPTL_1014"/>
<dbReference type="Proteomes" id="UP000262004">
    <property type="component" value="Chromosome"/>
</dbReference>
<dbReference type="PANTHER" id="PTHR43776">
    <property type="entry name" value="TRANSPORT ATP-BINDING PROTEIN"/>
    <property type="match status" value="1"/>
</dbReference>
<dbReference type="InterPro" id="IPR017871">
    <property type="entry name" value="ABC_transporter-like_CS"/>
</dbReference>
<organism evidence="7 8">
    <name type="scientific">Hydrogenophilus thermoluteolus</name>
    <name type="common">Pseudomonas hydrogenothermophila</name>
    <dbReference type="NCBI Taxonomy" id="297"/>
    <lineage>
        <taxon>Bacteria</taxon>
        <taxon>Pseudomonadati</taxon>
        <taxon>Pseudomonadota</taxon>
        <taxon>Hydrogenophilia</taxon>
        <taxon>Hydrogenophilales</taxon>
        <taxon>Hydrogenophilaceae</taxon>
        <taxon>Hydrogenophilus</taxon>
    </lineage>
</organism>
<evidence type="ECO:0000313" key="7">
    <source>
        <dbReference type="EMBL" id="BBD77278.1"/>
    </source>
</evidence>
<dbReference type="PROSITE" id="PS50893">
    <property type="entry name" value="ABC_TRANSPORTER_2"/>
    <property type="match status" value="2"/>
</dbReference>
<evidence type="ECO:0000256" key="4">
    <source>
        <dbReference type="ARBA" id="ARBA00022840"/>
    </source>
</evidence>
<feature type="compositionally biased region" description="Polar residues" evidence="5">
    <location>
        <begin position="273"/>
        <end position="283"/>
    </location>
</feature>
<dbReference type="GO" id="GO:0055085">
    <property type="term" value="P:transmembrane transport"/>
    <property type="evidence" value="ECO:0007669"/>
    <property type="project" value="UniProtKB-ARBA"/>
</dbReference>
<proteinExistence type="inferred from homology"/>
<comment type="similarity">
    <text evidence="1">Belongs to the ABC transporter superfamily.</text>
</comment>